<organism evidence="1 2">
    <name type="scientific">Leptolyngbya foveolarum</name>
    <dbReference type="NCBI Taxonomy" id="47253"/>
    <lineage>
        <taxon>Bacteria</taxon>
        <taxon>Bacillati</taxon>
        <taxon>Cyanobacteriota</taxon>
        <taxon>Cyanophyceae</taxon>
        <taxon>Leptolyngbyales</taxon>
        <taxon>Leptolyngbyaceae</taxon>
        <taxon>Leptolyngbya group</taxon>
        <taxon>Leptolyngbya</taxon>
    </lineage>
</organism>
<reference evidence="2" key="1">
    <citation type="submission" date="2018-04" db="EMBL/GenBank/DDBJ databases">
        <authorList>
            <person name="Cornet L."/>
        </authorList>
    </citation>
    <scope>NUCLEOTIDE SEQUENCE [LARGE SCALE GENOMIC DNA]</scope>
</reference>
<dbReference type="InterPro" id="IPR027417">
    <property type="entry name" value="P-loop_NTPase"/>
</dbReference>
<dbReference type="PANTHER" id="PTHR12435">
    <property type="match status" value="1"/>
</dbReference>
<dbReference type="Pfam" id="PF13671">
    <property type="entry name" value="AAA_33"/>
    <property type="match status" value="1"/>
</dbReference>
<accession>A0A2W4TXI0</accession>
<reference evidence="1 2" key="2">
    <citation type="submission" date="2018-06" db="EMBL/GenBank/DDBJ databases">
        <title>Metagenomic assembly of (sub)arctic Cyanobacteria and their associated microbiome from non-axenic cultures.</title>
        <authorList>
            <person name="Baurain D."/>
        </authorList>
    </citation>
    <scope>NUCLEOTIDE SEQUENCE [LARGE SCALE GENOMIC DNA]</scope>
    <source>
        <strain evidence="1">ULC129bin1</strain>
    </source>
</reference>
<dbReference type="SUPFAM" id="SSF52540">
    <property type="entry name" value="P-loop containing nucleoside triphosphate hydrolases"/>
    <property type="match status" value="1"/>
</dbReference>
<dbReference type="Proteomes" id="UP000249354">
    <property type="component" value="Unassembled WGS sequence"/>
</dbReference>
<comment type="caution">
    <text evidence="1">The sequence shown here is derived from an EMBL/GenBank/DDBJ whole genome shotgun (WGS) entry which is preliminary data.</text>
</comment>
<name>A0A2W4TXI0_9CYAN</name>
<dbReference type="Gene3D" id="3.40.50.300">
    <property type="entry name" value="P-loop containing nucleotide triphosphate hydrolases"/>
    <property type="match status" value="1"/>
</dbReference>
<protein>
    <submittedName>
        <fullName evidence="1">AAA family ATPase</fullName>
    </submittedName>
</protein>
<evidence type="ECO:0000313" key="2">
    <source>
        <dbReference type="Proteomes" id="UP000249354"/>
    </source>
</evidence>
<dbReference type="EMBL" id="QBMC01000181">
    <property type="protein sequence ID" value="PZO11480.1"/>
    <property type="molecule type" value="Genomic_DNA"/>
</dbReference>
<dbReference type="AlphaFoldDB" id="A0A2W4TXI0"/>
<gene>
    <name evidence="1" type="ORF">DCF25_19280</name>
</gene>
<proteinExistence type="predicted"/>
<sequence>MSVSAPLILTVGIPGSGKSTWAKNLAAQKAAQKKHYQIISTDGIRAQLYGDEAIQGEWMEIRRSLIHQLKAARQSIDQGRTTAVIYDATNAVRRQRREFIQLARSCRYTLLIAAWIDTPLAVCLRRNAERSRQVPAHIIEKMHRQLTASPPTEVENLDRIIRIRSDMLLERK</sequence>
<dbReference type="PIRSF" id="PIRSF037081">
    <property type="entry name" value="P-loop_All4644_prd"/>
    <property type="match status" value="1"/>
</dbReference>
<evidence type="ECO:0000313" key="1">
    <source>
        <dbReference type="EMBL" id="PZO11480.1"/>
    </source>
</evidence>
<dbReference type="InterPro" id="IPR017101">
    <property type="entry name" value="P-loop_ATP/GTP-bd_All4644_prd"/>
</dbReference>